<reference evidence="8 9" key="1">
    <citation type="submission" date="2015-02" db="EMBL/GenBank/DDBJ databases">
        <title>Genome Sequence of Jannaschia aquimarina DSM28248, a member of the Roseobacter clade.</title>
        <authorList>
            <person name="Voget S."/>
            <person name="Daniel R."/>
        </authorList>
    </citation>
    <scope>NUCLEOTIDE SEQUENCE [LARGE SCALE GENOMIC DNA]</scope>
    <source>
        <strain evidence="8 9">GSW-M26</strain>
    </source>
</reference>
<keyword evidence="9" id="KW-1185">Reference proteome</keyword>
<name>A0A0D1CHZ5_9RHOB</name>
<dbReference type="PANTHER" id="PTHR30065">
    <property type="entry name" value="FLAGELLAR BIOSYNTHETIC PROTEIN FLIR"/>
    <property type="match status" value="1"/>
</dbReference>
<dbReference type="EMBL" id="JYFE01000081">
    <property type="protein sequence ID" value="KIT14292.1"/>
    <property type="molecule type" value="Genomic_DNA"/>
</dbReference>
<keyword evidence="8" id="KW-0969">Cilium</keyword>
<dbReference type="Pfam" id="PF01311">
    <property type="entry name" value="Bac_export_1"/>
    <property type="match status" value="1"/>
</dbReference>
<proteinExistence type="inferred from homology"/>
<organism evidence="8 9">
    <name type="scientific">Jannaschia aquimarina</name>
    <dbReference type="NCBI Taxonomy" id="935700"/>
    <lineage>
        <taxon>Bacteria</taxon>
        <taxon>Pseudomonadati</taxon>
        <taxon>Pseudomonadota</taxon>
        <taxon>Alphaproteobacteria</taxon>
        <taxon>Rhodobacterales</taxon>
        <taxon>Roseobacteraceae</taxon>
        <taxon>Jannaschia</taxon>
    </lineage>
</organism>
<keyword evidence="4 7" id="KW-0812">Transmembrane</keyword>
<dbReference type="Proteomes" id="UP000032232">
    <property type="component" value="Unassembled WGS sequence"/>
</dbReference>
<feature type="transmembrane region" description="Helical" evidence="7">
    <location>
        <begin position="126"/>
        <end position="149"/>
    </location>
</feature>
<comment type="caution">
    <text evidence="8">The sequence shown here is derived from an EMBL/GenBank/DDBJ whole genome shotgun (WGS) entry which is preliminary data.</text>
</comment>
<dbReference type="STRING" id="935700.jaqu_40860"/>
<keyword evidence="3" id="KW-1003">Cell membrane</keyword>
<keyword evidence="8" id="KW-0966">Cell projection</keyword>
<gene>
    <name evidence="8" type="ORF">jaqu_40860</name>
</gene>
<comment type="similarity">
    <text evidence="2">Belongs to the FliR/MopE/SpaR family.</text>
</comment>
<comment type="subcellular location">
    <subcellularLocation>
        <location evidence="1">Cell membrane</location>
        <topology evidence="1">Multi-pass membrane protein</topology>
    </subcellularLocation>
</comment>
<keyword evidence="5 7" id="KW-1133">Transmembrane helix</keyword>
<accession>A0A0D1CHZ5</accession>
<dbReference type="OrthoDB" id="9779817at2"/>
<dbReference type="RefSeq" id="WP_043920843.1">
    <property type="nucleotide sequence ID" value="NZ_FZPF01000001.1"/>
</dbReference>
<dbReference type="GO" id="GO:0006605">
    <property type="term" value="P:protein targeting"/>
    <property type="evidence" value="ECO:0007669"/>
    <property type="project" value="InterPro"/>
</dbReference>
<evidence type="ECO:0000256" key="4">
    <source>
        <dbReference type="ARBA" id="ARBA00022692"/>
    </source>
</evidence>
<sequence length="253" mass="26080">MTALAPLIEALHLPVVATILAFLRVGGVMILLPAFGERTLPARIRLVVSFMLAIVLGPLIPREIVPEVISPGLIIAETSIGLALGAILRITAQILLLTGAIAAQATSLAQLFGAQMAETSSAIGNLLNIAGLSLLMAAGLHLLVIDLLLRSWDVFPPGMVMPGADMATWGLGRVSSAFALALALAAPFVIGSVLYNLALGVINKAMPQLMVALVGAPAITGLSLVLLAASAALILTTWREEALSVLADPLALR</sequence>
<feature type="transmembrane region" description="Helical" evidence="7">
    <location>
        <begin position="44"/>
        <end position="62"/>
    </location>
</feature>
<evidence type="ECO:0000256" key="5">
    <source>
        <dbReference type="ARBA" id="ARBA00022989"/>
    </source>
</evidence>
<evidence type="ECO:0000313" key="8">
    <source>
        <dbReference type="EMBL" id="KIT14292.1"/>
    </source>
</evidence>
<evidence type="ECO:0000256" key="1">
    <source>
        <dbReference type="ARBA" id="ARBA00004651"/>
    </source>
</evidence>
<dbReference type="AlphaFoldDB" id="A0A0D1CHZ5"/>
<evidence type="ECO:0000256" key="3">
    <source>
        <dbReference type="ARBA" id="ARBA00022475"/>
    </source>
</evidence>
<feature type="transmembrane region" description="Helical" evidence="7">
    <location>
        <begin position="209"/>
        <end position="235"/>
    </location>
</feature>
<evidence type="ECO:0000313" key="9">
    <source>
        <dbReference type="Proteomes" id="UP000032232"/>
    </source>
</evidence>
<feature type="transmembrane region" description="Helical" evidence="7">
    <location>
        <begin position="12"/>
        <end position="32"/>
    </location>
</feature>
<dbReference type="PATRIC" id="fig|935700.4.peg.4212"/>
<keyword evidence="6 7" id="KW-0472">Membrane</keyword>
<dbReference type="InterPro" id="IPR002010">
    <property type="entry name" value="T3SS_IM_R"/>
</dbReference>
<dbReference type="GO" id="GO:0005886">
    <property type="term" value="C:plasma membrane"/>
    <property type="evidence" value="ECO:0007669"/>
    <property type="project" value="UniProtKB-SubCell"/>
</dbReference>
<protein>
    <submittedName>
        <fullName evidence="8">Flagellar biosynthesis protein FliR</fullName>
    </submittedName>
</protein>
<dbReference type="PANTHER" id="PTHR30065:SF1">
    <property type="entry name" value="SURFACE PRESENTATION OF ANTIGENS PROTEIN SPAR"/>
    <property type="match status" value="1"/>
</dbReference>
<evidence type="ECO:0000256" key="6">
    <source>
        <dbReference type="ARBA" id="ARBA00023136"/>
    </source>
</evidence>
<keyword evidence="8" id="KW-0282">Flagellum</keyword>
<dbReference type="PRINTS" id="PR00953">
    <property type="entry name" value="TYPE3IMRPROT"/>
</dbReference>
<feature type="transmembrane region" description="Helical" evidence="7">
    <location>
        <begin position="170"/>
        <end position="197"/>
    </location>
</feature>
<evidence type="ECO:0000256" key="2">
    <source>
        <dbReference type="ARBA" id="ARBA00009772"/>
    </source>
</evidence>
<evidence type="ECO:0000256" key="7">
    <source>
        <dbReference type="SAM" id="Phobius"/>
    </source>
</evidence>